<accession>A0AAV4G2U2</accession>
<dbReference type="PANTHER" id="PTHR19446">
    <property type="entry name" value="REVERSE TRANSCRIPTASES"/>
    <property type="match status" value="1"/>
</dbReference>
<keyword evidence="3" id="KW-1185">Reference proteome</keyword>
<evidence type="ECO:0000313" key="2">
    <source>
        <dbReference type="EMBL" id="GFR78830.1"/>
    </source>
</evidence>
<protein>
    <submittedName>
        <fullName evidence="2">Endonuclease-reverse transcriptase</fullName>
    </submittedName>
</protein>
<dbReference type="InterPro" id="IPR043502">
    <property type="entry name" value="DNA/RNA_pol_sf"/>
</dbReference>
<organism evidence="2 3">
    <name type="scientific">Elysia marginata</name>
    <dbReference type="NCBI Taxonomy" id="1093978"/>
    <lineage>
        <taxon>Eukaryota</taxon>
        <taxon>Metazoa</taxon>
        <taxon>Spiralia</taxon>
        <taxon>Lophotrochozoa</taxon>
        <taxon>Mollusca</taxon>
        <taxon>Gastropoda</taxon>
        <taxon>Heterobranchia</taxon>
        <taxon>Euthyneura</taxon>
        <taxon>Panpulmonata</taxon>
        <taxon>Sacoglossa</taxon>
        <taxon>Placobranchoidea</taxon>
        <taxon>Plakobranchidae</taxon>
        <taxon>Elysia</taxon>
    </lineage>
</organism>
<dbReference type="Pfam" id="PF00078">
    <property type="entry name" value="RVT_1"/>
    <property type="match status" value="1"/>
</dbReference>
<dbReference type="CDD" id="cd01650">
    <property type="entry name" value="RT_nLTR_like"/>
    <property type="match status" value="1"/>
</dbReference>
<dbReference type="PROSITE" id="PS50878">
    <property type="entry name" value="RT_POL"/>
    <property type="match status" value="1"/>
</dbReference>
<sequence>MIRRDKQKRLEDMATLAEDAAYKGDHGILYKITKQVCARFRNSTEAPITNKEGQLLTSEFEKEARWTEHFHEILNRQAPDTETIIQEAEEDLDVVTRVPTRQEIMRAIKSLRNNNAPGPDGLNAEFFKADPELAAEVLLPLLTKAGKEKIPEEWNEGVIIKIPKKGNLSDCNNWRGIILLSIPSKVLAKIVIGRISGAIDRKLREEQAGFRPGRGCTDQIFTLRNIIEQCTEWQRDLYMYINFVDFEKVFDSVHRHSLWKILRYYGIPSEIVSMIKCFYNNFSCKVGNSQNSFPVLSGVRQGCVMSALLFSLAIDWVMRQTTENQNRGIRWNLFTNLEDLDFADDLALLSHTHHHIQEKLVD</sequence>
<reference evidence="2 3" key="1">
    <citation type="journal article" date="2021" name="Elife">
        <title>Chloroplast acquisition without the gene transfer in kleptoplastic sea slugs, Plakobranchus ocellatus.</title>
        <authorList>
            <person name="Maeda T."/>
            <person name="Takahashi S."/>
            <person name="Yoshida T."/>
            <person name="Shimamura S."/>
            <person name="Takaki Y."/>
            <person name="Nagai Y."/>
            <person name="Toyoda A."/>
            <person name="Suzuki Y."/>
            <person name="Arimoto A."/>
            <person name="Ishii H."/>
            <person name="Satoh N."/>
            <person name="Nishiyama T."/>
            <person name="Hasebe M."/>
            <person name="Maruyama T."/>
            <person name="Minagawa J."/>
            <person name="Obokata J."/>
            <person name="Shigenobu S."/>
        </authorList>
    </citation>
    <scope>NUCLEOTIDE SEQUENCE [LARGE SCALE GENOMIC DNA]</scope>
</reference>
<proteinExistence type="predicted"/>
<evidence type="ECO:0000313" key="3">
    <source>
        <dbReference type="Proteomes" id="UP000762676"/>
    </source>
</evidence>
<gene>
    <name evidence="2" type="ORF">ElyMa_002274200</name>
</gene>
<dbReference type="Proteomes" id="UP000762676">
    <property type="component" value="Unassembled WGS sequence"/>
</dbReference>
<comment type="caution">
    <text evidence="2">The sequence shown here is derived from an EMBL/GenBank/DDBJ whole genome shotgun (WGS) entry which is preliminary data.</text>
</comment>
<evidence type="ECO:0000259" key="1">
    <source>
        <dbReference type="PROSITE" id="PS50878"/>
    </source>
</evidence>
<name>A0AAV4G2U2_9GAST</name>
<keyword evidence="2" id="KW-0378">Hydrolase</keyword>
<dbReference type="EMBL" id="BMAT01004710">
    <property type="protein sequence ID" value="GFR78830.1"/>
    <property type="molecule type" value="Genomic_DNA"/>
</dbReference>
<dbReference type="SUPFAM" id="SSF56672">
    <property type="entry name" value="DNA/RNA polymerases"/>
    <property type="match status" value="1"/>
</dbReference>
<dbReference type="AlphaFoldDB" id="A0AAV4G2U2"/>
<dbReference type="GO" id="GO:0004519">
    <property type="term" value="F:endonuclease activity"/>
    <property type="evidence" value="ECO:0007669"/>
    <property type="project" value="UniProtKB-KW"/>
</dbReference>
<dbReference type="InterPro" id="IPR000477">
    <property type="entry name" value="RT_dom"/>
</dbReference>
<keyword evidence="2" id="KW-0255">Endonuclease</keyword>
<feature type="domain" description="Reverse transcriptase" evidence="1">
    <location>
        <begin position="143"/>
        <end position="362"/>
    </location>
</feature>
<keyword evidence="2" id="KW-0540">Nuclease</keyword>